<proteinExistence type="predicted"/>
<protein>
    <submittedName>
        <fullName evidence="1">Uncharacterized protein</fullName>
    </submittedName>
</protein>
<organism evidence="1 2">
    <name type="scientific">Aspergillus lentulus</name>
    <dbReference type="NCBI Taxonomy" id="293939"/>
    <lineage>
        <taxon>Eukaryota</taxon>
        <taxon>Fungi</taxon>
        <taxon>Dikarya</taxon>
        <taxon>Ascomycota</taxon>
        <taxon>Pezizomycotina</taxon>
        <taxon>Eurotiomycetes</taxon>
        <taxon>Eurotiomycetidae</taxon>
        <taxon>Eurotiales</taxon>
        <taxon>Aspergillaceae</taxon>
        <taxon>Aspergillus</taxon>
        <taxon>Aspergillus subgen. Fumigati</taxon>
    </lineage>
</organism>
<sequence length="90" mass="10466">MEEDQDIDINNTDNDMAKRAKRMDDALAQKLPVPWVYTDGTADPANSTDWKLVEPWIEDTPKPREYTKLSDLQVFNVISQDVSQSDKYRF</sequence>
<evidence type="ECO:0000313" key="2">
    <source>
        <dbReference type="Proteomes" id="UP000649114"/>
    </source>
</evidence>
<reference evidence="1" key="1">
    <citation type="journal article" date="2020" name="bioRxiv">
        <title>Genomic and phenotypic heterogeneity of clinical isolates of the human pathogens Aspergillus fumigatus, Aspergillus lentulus and Aspergillus fumigatiaffinis.</title>
        <authorList>
            <person name="dos Santos R.A.C."/>
            <person name="Steenwyk J.L."/>
            <person name="Rivero-Menendez O."/>
            <person name="Mead M.E."/>
            <person name="Silva L.P."/>
            <person name="Bastos R.W."/>
            <person name="Alastruey-Izquierdo A."/>
            <person name="Goldman G.H."/>
            <person name="Rokas A."/>
        </authorList>
    </citation>
    <scope>NUCLEOTIDE SEQUENCE</scope>
    <source>
        <strain evidence="1">CNM-CM8927</strain>
    </source>
</reference>
<comment type="caution">
    <text evidence="1">The sequence shown here is derived from an EMBL/GenBank/DDBJ whole genome shotgun (WGS) entry which is preliminary data.</text>
</comment>
<accession>A0AAN5YJW5</accession>
<evidence type="ECO:0000313" key="1">
    <source>
        <dbReference type="EMBL" id="KAF4202735.1"/>
    </source>
</evidence>
<dbReference type="AlphaFoldDB" id="A0AAN5YJW5"/>
<name>A0AAN5YJW5_ASPLE</name>
<reference evidence="1" key="2">
    <citation type="submission" date="2020-04" db="EMBL/GenBank/DDBJ databases">
        <authorList>
            <person name="Santos R.A.C."/>
            <person name="Steenwyk J.L."/>
            <person name="Rivero-Menendez O."/>
            <person name="Mead M.E."/>
            <person name="Silva L.P."/>
            <person name="Bastos R.W."/>
            <person name="Alastruey-Izquierdo A."/>
            <person name="Goldman G.H."/>
            <person name="Rokas A."/>
        </authorList>
    </citation>
    <scope>NUCLEOTIDE SEQUENCE</scope>
    <source>
        <strain evidence="1">CNM-CM8927</strain>
    </source>
</reference>
<dbReference type="Proteomes" id="UP000649114">
    <property type="component" value="Unassembled WGS sequence"/>
</dbReference>
<dbReference type="EMBL" id="JAAAPU010000097">
    <property type="protein sequence ID" value="KAF4202735.1"/>
    <property type="molecule type" value="Genomic_DNA"/>
</dbReference>
<gene>
    <name evidence="1" type="ORF">CNMCM8927_009638</name>
</gene>